<dbReference type="EMBL" id="MU005776">
    <property type="protein sequence ID" value="KAF2706224.1"/>
    <property type="molecule type" value="Genomic_DNA"/>
</dbReference>
<evidence type="ECO:0000313" key="2">
    <source>
        <dbReference type="Proteomes" id="UP000799428"/>
    </source>
</evidence>
<dbReference type="SUPFAM" id="SSF53474">
    <property type="entry name" value="alpha/beta-Hydrolases"/>
    <property type="match status" value="1"/>
</dbReference>
<dbReference type="Gene3D" id="3.40.50.1820">
    <property type="entry name" value="alpha/beta hydrolase"/>
    <property type="match status" value="1"/>
</dbReference>
<keyword evidence="2" id="KW-1185">Reference proteome</keyword>
<dbReference type="OrthoDB" id="408373at2759"/>
<reference evidence="1" key="1">
    <citation type="journal article" date="2020" name="Stud. Mycol.">
        <title>101 Dothideomycetes genomes: a test case for predicting lifestyles and emergence of pathogens.</title>
        <authorList>
            <person name="Haridas S."/>
            <person name="Albert R."/>
            <person name="Binder M."/>
            <person name="Bloem J."/>
            <person name="Labutti K."/>
            <person name="Salamov A."/>
            <person name="Andreopoulos B."/>
            <person name="Baker S."/>
            <person name="Barry K."/>
            <person name="Bills G."/>
            <person name="Bluhm B."/>
            <person name="Cannon C."/>
            <person name="Castanera R."/>
            <person name="Culley D."/>
            <person name="Daum C."/>
            <person name="Ezra D."/>
            <person name="Gonzalez J."/>
            <person name="Henrissat B."/>
            <person name="Kuo A."/>
            <person name="Liang C."/>
            <person name="Lipzen A."/>
            <person name="Lutzoni F."/>
            <person name="Magnuson J."/>
            <person name="Mondo S."/>
            <person name="Nolan M."/>
            <person name="Ohm R."/>
            <person name="Pangilinan J."/>
            <person name="Park H.-J."/>
            <person name="Ramirez L."/>
            <person name="Alfaro M."/>
            <person name="Sun H."/>
            <person name="Tritt A."/>
            <person name="Yoshinaga Y."/>
            <person name="Zwiers L.-H."/>
            <person name="Turgeon B."/>
            <person name="Goodwin S."/>
            <person name="Spatafora J."/>
            <person name="Crous P."/>
            <person name="Grigoriev I."/>
        </authorList>
    </citation>
    <scope>NUCLEOTIDE SEQUENCE</scope>
    <source>
        <strain evidence="1">CBS 279.74</strain>
    </source>
</reference>
<dbReference type="AlphaFoldDB" id="A0A6G1K041"/>
<protein>
    <recommendedName>
        <fullName evidence="3">AB hydrolase-1 domain-containing protein</fullName>
    </recommendedName>
</protein>
<dbReference type="InterPro" id="IPR029058">
    <property type="entry name" value="AB_hydrolase_fold"/>
</dbReference>
<dbReference type="Proteomes" id="UP000799428">
    <property type="component" value="Unassembled WGS sequence"/>
</dbReference>
<sequence>MSHIKKAYVDTLYGQIHYRHATPILSFSPSEPVIIILPKLASFSISMGALVSYHAPLGYAIYAPDMPYMQMFKAMGTWDKGRGVHLLGHHSGATLALELTNLNPDVVKNVCLAGPSVMSVDEQDEMKVRLLRAFIELVV</sequence>
<organism evidence="1 2">
    <name type="scientific">Pleomassaria siparia CBS 279.74</name>
    <dbReference type="NCBI Taxonomy" id="1314801"/>
    <lineage>
        <taxon>Eukaryota</taxon>
        <taxon>Fungi</taxon>
        <taxon>Dikarya</taxon>
        <taxon>Ascomycota</taxon>
        <taxon>Pezizomycotina</taxon>
        <taxon>Dothideomycetes</taxon>
        <taxon>Pleosporomycetidae</taxon>
        <taxon>Pleosporales</taxon>
        <taxon>Pleomassariaceae</taxon>
        <taxon>Pleomassaria</taxon>
    </lineage>
</organism>
<evidence type="ECO:0008006" key="3">
    <source>
        <dbReference type="Google" id="ProtNLM"/>
    </source>
</evidence>
<evidence type="ECO:0000313" key="1">
    <source>
        <dbReference type="EMBL" id="KAF2706224.1"/>
    </source>
</evidence>
<gene>
    <name evidence="1" type="ORF">K504DRAFT_447941</name>
</gene>
<accession>A0A6G1K041</accession>
<name>A0A6G1K041_9PLEO</name>
<proteinExistence type="predicted"/>